<keyword evidence="1" id="KW-0808">Transferase</keyword>
<accession>A0A6M1SI18</accession>
<dbReference type="InterPro" id="IPR011611">
    <property type="entry name" value="PfkB_dom"/>
</dbReference>
<dbReference type="Proteomes" id="UP000477849">
    <property type="component" value="Unassembled WGS sequence"/>
</dbReference>
<dbReference type="GO" id="GO:0016301">
    <property type="term" value="F:kinase activity"/>
    <property type="evidence" value="ECO:0007669"/>
    <property type="project" value="UniProtKB-KW"/>
</dbReference>
<keyword evidence="5" id="KW-1185">Reference proteome</keyword>
<dbReference type="Pfam" id="PF00294">
    <property type="entry name" value="PfkB"/>
    <property type="match status" value="1"/>
</dbReference>
<dbReference type="SUPFAM" id="SSF53613">
    <property type="entry name" value="Ribokinase-like"/>
    <property type="match status" value="1"/>
</dbReference>
<dbReference type="InterPro" id="IPR002173">
    <property type="entry name" value="Carboh/pur_kinase_PfkB_CS"/>
</dbReference>
<dbReference type="PANTHER" id="PTHR10584:SF166">
    <property type="entry name" value="RIBOKINASE"/>
    <property type="match status" value="1"/>
</dbReference>
<protein>
    <submittedName>
        <fullName evidence="4">Carbohydrate kinase</fullName>
    </submittedName>
</protein>
<keyword evidence="2 4" id="KW-0418">Kinase</keyword>
<evidence type="ECO:0000259" key="3">
    <source>
        <dbReference type="Pfam" id="PF00294"/>
    </source>
</evidence>
<name>A0A6M1SI18_9HYPH</name>
<evidence type="ECO:0000313" key="4">
    <source>
        <dbReference type="EMBL" id="NGO66426.1"/>
    </source>
</evidence>
<comment type="caution">
    <text evidence="4">The sequence shown here is derived from an EMBL/GenBank/DDBJ whole genome shotgun (WGS) entry which is preliminary data.</text>
</comment>
<proteinExistence type="predicted"/>
<dbReference type="EMBL" id="JAAKZH010000011">
    <property type="protein sequence ID" value="NGO66426.1"/>
    <property type="molecule type" value="Genomic_DNA"/>
</dbReference>
<dbReference type="InterPro" id="IPR029056">
    <property type="entry name" value="Ribokinase-like"/>
</dbReference>
<dbReference type="Gene3D" id="3.40.1190.20">
    <property type="match status" value="1"/>
</dbReference>
<evidence type="ECO:0000256" key="1">
    <source>
        <dbReference type="ARBA" id="ARBA00022679"/>
    </source>
</evidence>
<reference evidence="4 5" key="1">
    <citation type="submission" date="2020-02" db="EMBL/GenBank/DDBJ databases">
        <title>Genome sequence of the type strain CCBAU10050 of Rhizobium daejeonense.</title>
        <authorList>
            <person name="Gao J."/>
            <person name="Sun J."/>
        </authorList>
    </citation>
    <scope>NUCLEOTIDE SEQUENCE [LARGE SCALE GENOMIC DNA]</scope>
    <source>
        <strain evidence="4 5">CCBAU10050</strain>
    </source>
</reference>
<dbReference type="RefSeq" id="WP_163901271.1">
    <property type="nucleotide sequence ID" value="NZ_CP048427.1"/>
</dbReference>
<dbReference type="PANTHER" id="PTHR10584">
    <property type="entry name" value="SUGAR KINASE"/>
    <property type="match status" value="1"/>
</dbReference>
<sequence length="285" mass="30801">MQRETPAGNDPVVVIGHINHDRVWRLKEPLRPGGRITWIDRNVRLGGGGYYTGSMLLALGRNVELVSSLVDDEHGRKALEELQKAGFGTGHITMRDGETEFAEILLDPAGERTILGSTKRIARNFTLDRQLQAKAFYVNGMQLADTVVASLDKAALVVSQFPLRNPTPRPADIMVGSRADFPGLSLADIWQAACAIAGGRLKDLMLTDGPNEICVYDGRNETRIGVHEKVVTADTIGAGDCFSGAVLHELLNGMPITDAAASACERTADWLRNRDAATAVTESTP</sequence>
<evidence type="ECO:0000313" key="5">
    <source>
        <dbReference type="Proteomes" id="UP000477849"/>
    </source>
</evidence>
<organism evidence="4 5">
    <name type="scientific">Rhizobium daejeonense</name>
    <dbReference type="NCBI Taxonomy" id="240521"/>
    <lineage>
        <taxon>Bacteria</taxon>
        <taxon>Pseudomonadati</taxon>
        <taxon>Pseudomonadota</taxon>
        <taxon>Alphaproteobacteria</taxon>
        <taxon>Hyphomicrobiales</taxon>
        <taxon>Rhizobiaceae</taxon>
        <taxon>Rhizobium/Agrobacterium group</taxon>
        <taxon>Rhizobium</taxon>
    </lineage>
</organism>
<feature type="domain" description="Carbohydrate kinase PfkB" evidence="3">
    <location>
        <begin position="12"/>
        <end position="264"/>
    </location>
</feature>
<dbReference type="AlphaFoldDB" id="A0A6M1SI18"/>
<evidence type="ECO:0000256" key="2">
    <source>
        <dbReference type="ARBA" id="ARBA00022777"/>
    </source>
</evidence>
<dbReference type="PROSITE" id="PS00584">
    <property type="entry name" value="PFKB_KINASES_2"/>
    <property type="match status" value="1"/>
</dbReference>
<gene>
    <name evidence="4" type="ORF">G6N76_22430</name>
</gene>